<evidence type="ECO:0000313" key="1">
    <source>
        <dbReference type="EMBL" id="APT73583.1"/>
    </source>
</evidence>
<name>A0ABM6GDW8_9BACT</name>
<organism evidence="1 2">
    <name type="scientific">Thermosipho melanesiensis</name>
    <dbReference type="NCBI Taxonomy" id="46541"/>
    <lineage>
        <taxon>Bacteria</taxon>
        <taxon>Thermotogati</taxon>
        <taxon>Thermotogota</taxon>
        <taxon>Thermotogae</taxon>
        <taxon>Thermotogales</taxon>
        <taxon>Fervidobacteriaceae</taxon>
        <taxon>Thermosipho</taxon>
    </lineage>
</organism>
<dbReference type="Proteomes" id="UP000185490">
    <property type="component" value="Chromosome"/>
</dbReference>
<evidence type="ECO:0000313" key="2">
    <source>
        <dbReference type="Proteomes" id="UP000185490"/>
    </source>
</evidence>
<keyword evidence="2" id="KW-1185">Reference proteome</keyword>
<dbReference type="EMBL" id="CP007389">
    <property type="protein sequence ID" value="APT73583.1"/>
    <property type="molecule type" value="Genomic_DNA"/>
</dbReference>
<proteinExistence type="predicted"/>
<dbReference type="RefSeq" id="WP_012056784.1">
    <property type="nucleotide sequence ID" value="NZ_CP007389.1"/>
</dbReference>
<sequence>MIKLKVNGNLETFEASKYNNFGELLDDVSKRLKGMVLSEVKVNQKDVPINKIDELRTAILDEELEIEMNFVPLQEFFITTLTDVIKYIDNISNLLKEVSNNILLGENEGFNNIVDLAEGISAMENLRVNAMKMTGFTPSDFENKISGNKVAEILQIFVEALERKDLLELSDILFEKIPIVLEYYKSYFQNILTTLKQNN</sequence>
<protein>
    <submittedName>
        <fullName evidence="1">Uncharacterized protein</fullName>
    </submittedName>
</protein>
<accession>A0ABM6GDW8</accession>
<reference evidence="1 2" key="1">
    <citation type="submission" date="2014-02" db="EMBL/GenBank/DDBJ databases">
        <title>Diversity of Thermotogales isolates from hydrothermal vents.</title>
        <authorList>
            <person name="Haverkamp T.H.A."/>
            <person name="Lossouarn J."/>
            <person name="Geslin C."/>
            <person name="Nesbo C.L."/>
        </authorList>
    </citation>
    <scope>NUCLEOTIDE SEQUENCE [LARGE SCALE GENOMIC DNA]</scope>
    <source>
        <strain evidence="1 2">431</strain>
    </source>
</reference>
<gene>
    <name evidence="1" type="ORF">BW47_02975</name>
</gene>